<keyword evidence="5 9" id="KW-0479">Metal-binding</keyword>
<evidence type="ECO:0000313" key="12">
    <source>
        <dbReference type="EMBL" id="TPX65005.1"/>
    </source>
</evidence>
<evidence type="ECO:0000256" key="9">
    <source>
        <dbReference type="RuleBase" id="RU367011"/>
    </source>
</evidence>
<dbReference type="InterPro" id="IPR001148">
    <property type="entry name" value="CA_dom"/>
</dbReference>
<dbReference type="InterPro" id="IPR036398">
    <property type="entry name" value="CA_dom_sf"/>
</dbReference>
<proteinExistence type="inferred from homology"/>
<dbReference type="PROSITE" id="PS51144">
    <property type="entry name" value="ALPHA_CA_2"/>
    <property type="match status" value="1"/>
</dbReference>
<dbReference type="AlphaFoldDB" id="A0A507ENV2"/>
<comment type="similarity">
    <text evidence="3 9">Belongs to the alpha-carbonic anhydrase family.</text>
</comment>
<dbReference type="InterPro" id="IPR023561">
    <property type="entry name" value="Carbonic_anhydrase_a-class"/>
</dbReference>
<comment type="function">
    <text evidence="2 9">Reversible hydration of carbon dioxide.</text>
</comment>
<evidence type="ECO:0000256" key="4">
    <source>
        <dbReference type="ARBA" id="ARBA00012925"/>
    </source>
</evidence>
<comment type="catalytic activity">
    <reaction evidence="8 9">
        <text>hydrogencarbonate + H(+) = CO2 + H2O</text>
        <dbReference type="Rhea" id="RHEA:10748"/>
        <dbReference type="ChEBI" id="CHEBI:15377"/>
        <dbReference type="ChEBI" id="CHEBI:15378"/>
        <dbReference type="ChEBI" id="CHEBI:16526"/>
        <dbReference type="ChEBI" id="CHEBI:17544"/>
        <dbReference type="EC" id="4.2.1.1"/>
    </reaction>
</comment>
<gene>
    <name evidence="12" type="primary">NCE103D</name>
    <name evidence="12" type="ORF">CcCBS67573_g08257</name>
</gene>
<keyword evidence="6 9" id="KW-0862">Zinc</keyword>
<evidence type="ECO:0000256" key="2">
    <source>
        <dbReference type="ARBA" id="ARBA00002904"/>
    </source>
</evidence>
<feature type="chain" id="PRO_5025094361" description="Carbonic anhydrase" evidence="9">
    <location>
        <begin position="20"/>
        <end position="318"/>
    </location>
</feature>
<evidence type="ECO:0000256" key="7">
    <source>
        <dbReference type="ARBA" id="ARBA00023239"/>
    </source>
</evidence>
<name>A0A507ENV2_9FUNG</name>
<evidence type="ECO:0000313" key="13">
    <source>
        <dbReference type="Proteomes" id="UP000320333"/>
    </source>
</evidence>
<evidence type="ECO:0000256" key="8">
    <source>
        <dbReference type="ARBA" id="ARBA00048348"/>
    </source>
</evidence>
<organism evidence="12 13">
    <name type="scientific">Chytriomyces confervae</name>
    <dbReference type="NCBI Taxonomy" id="246404"/>
    <lineage>
        <taxon>Eukaryota</taxon>
        <taxon>Fungi</taxon>
        <taxon>Fungi incertae sedis</taxon>
        <taxon>Chytridiomycota</taxon>
        <taxon>Chytridiomycota incertae sedis</taxon>
        <taxon>Chytridiomycetes</taxon>
        <taxon>Chytridiales</taxon>
        <taxon>Chytriomycetaceae</taxon>
        <taxon>Chytriomyces</taxon>
    </lineage>
</organism>
<dbReference type="PROSITE" id="PS00162">
    <property type="entry name" value="ALPHA_CA_1"/>
    <property type="match status" value="1"/>
</dbReference>
<dbReference type="CDD" id="cd03124">
    <property type="entry name" value="alpha_CA_prokaryotic_like"/>
    <property type="match status" value="1"/>
</dbReference>
<dbReference type="Pfam" id="PF00194">
    <property type="entry name" value="Carb_anhydrase"/>
    <property type="match status" value="1"/>
</dbReference>
<comment type="caution">
    <text evidence="12">The sequence shown here is derived from an EMBL/GenBank/DDBJ whole genome shotgun (WGS) entry which is preliminary data.</text>
</comment>
<dbReference type="PANTHER" id="PTHR18952:SF265">
    <property type="entry name" value="CARBONIC ANHYDRASE"/>
    <property type="match status" value="1"/>
</dbReference>
<comment type="cofactor">
    <cofactor evidence="1 9">
        <name>Zn(2+)</name>
        <dbReference type="ChEBI" id="CHEBI:29105"/>
    </cofactor>
</comment>
<evidence type="ECO:0000256" key="10">
    <source>
        <dbReference type="SAM" id="MobiDB-lite"/>
    </source>
</evidence>
<dbReference type="STRING" id="246404.A0A507ENV2"/>
<dbReference type="EC" id="4.2.1.1" evidence="4 9"/>
<dbReference type="OrthoDB" id="429145at2759"/>
<feature type="signal peptide" evidence="9">
    <location>
        <begin position="1"/>
        <end position="19"/>
    </location>
</feature>
<keyword evidence="13" id="KW-1185">Reference proteome</keyword>
<keyword evidence="9" id="KW-0732">Signal</keyword>
<evidence type="ECO:0000256" key="6">
    <source>
        <dbReference type="ARBA" id="ARBA00022833"/>
    </source>
</evidence>
<dbReference type="GO" id="GO:0008270">
    <property type="term" value="F:zinc ion binding"/>
    <property type="evidence" value="ECO:0007669"/>
    <property type="project" value="UniProtKB-UniRule"/>
</dbReference>
<evidence type="ECO:0000256" key="1">
    <source>
        <dbReference type="ARBA" id="ARBA00001947"/>
    </source>
</evidence>
<protein>
    <recommendedName>
        <fullName evidence="4 9">Carbonic anhydrase</fullName>
        <ecNumber evidence="4 9">4.2.1.1</ecNumber>
    </recommendedName>
</protein>
<dbReference type="SMART" id="SM01057">
    <property type="entry name" value="Carb_anhydrase"/>
    <property type="match status" value="1"/>
</dbReference>
<feature type="region of interest" description="Disordered" evidence="10">
    <location>
        <begin position="263"/>
        <end position="285"/>
    </location>
</feature>
<accession>A0A507ENV2</accession>
<dbReference type="InterPro" id="IPR041891">
    <property type="entry name" value="Alpha_CA_prokaryot-like"/>
</dbReference>
<dbReference type="InterPro" id="IPR018338">
    <property type="entry name" value="Carbonic_anhydrase_a-class_CS"/>
</dbReference>
<keyword evidence="7 9" id="KW-0456">Lyase</keyword>
<evidence type="ECO:0000256" key="3">
    <source>
        <dbReference type="ARBA" id="ARBA00010718"/>
    </source>
</evidence>
<evidence type="ECO:0000256" key="5">
    <source>
        <dbReference type="ARBA" id="ARBA00022723"/>
    </source>
</evidence>
<dbReference type="Gene3D" id="3.10.200.10">
    <property type="entry name" value="Alpha carbonic anhydrase"/>
    <property type="match status" value="1"/>
</dbReference>
<dbReference type="EMBL" id="QEAP01000514">
    <property type="protein sequence ID" value="TPX65005.1"/>
    <property type="molecule type" value="Genomic_DNA"/>
</dbReference>
<reference evidence="12 13" key="1">
    <citation type="journal article" date="2019" name="Sci. Rep.">
        <title>Comparative genomics of chytrid fungi reveal insights into the obligate biotrophic and pathogenic lifestyle of Synchytrium endobioticum.</title>
        <authorList>
            <person name="van de Vossenberg B.T.L.H."/>
            <person name="Warris S."/>
            <person name="Nguyen H.D.T."/>
            <person name="van Gent-Pelzer M.P.E."/>
            <person name="Joly D.L."/>
            <person name="van de Geest H.C."/>
            <person name="Bonants P.J.M."/>
            <person name="Smith D.S."/>
            <person name="Levesque C.A."/>
            <person name="van der Lee T.A.J."/>
        </authorList>
    </citation>
    <scope>NUCLEOTIDE SEQUENCE [LARGE SCALE GENOMIC DNA]</scope>
    <source>
        <strain evidence="12 13">CBS 675.73</strain>
    </source>
</reference>
<feature type="domain" description="Alpha-carbonic anhydrase" evidence="11">
    <location>
        <begin position="42"/>
        <end position="289"/>
    </location>
</feature>
<dbReference type="SUPFAM" id="SSF51069">
    <property type="entry name" value="Carbonic anhydrase"/>
    <property type="match status" value="1"/>
</dbReference>
<evidence type="ECO:0000259" key="11">
    <source>
        <dbReference type="PROSITE" id="PS51144"/>
    </source>
</evidence>
<dbReference type="Proteomes" id="UP000320333">
    <property type="component" value="Unassembled WGS sequence"/>
</dbReference>
<dbReference type="GO" id="GO:0004089">
    <property type="term" value="F:carbonate dehydratase activity"/>
    <property type="evidence" value="ECO:0007669"/>
    <property type="project" value="UniProtKB-UniRule"/>
</dbReference>
<sequence length="318" mass="34853">MHSMRVALAVLGACVFVSASATNCLADVIYASGVERRQLERRGWSYEGADGVMNWGKFNNTCVAGERQSPINFEGDELAISSRPNLRWSNLMTPFNFTNNGHTVQMALVQSTPNLVSTEPDGRQYIVQQVHFHSPSEHHVDEHYYDLEAHFVHTTPDGKLNVIGVFFEVGEEENVWIGQFVDKLPPKNNTITQVPSLDMTQIIDKLSTAQFYSYTGSLTTPPCTEGVLWMVAREPLVISLGQLKKLREVMPFNSRPVQANVASEPEAFVGKESKGSGQSTSEESVARTVEGIYKSGASSLMGGRILSGVLATAAALLL</sequence>
<dbReference type="PANTHER" id="PTHR18952">
    <property type="entry name" value="CARBONIC ANHYDRASE"/>
    <property type="match status" value="1"/>
</dbReference>